<dbReference type="EMBL" id="CAJQZP010000987">
    <property type="protein sequence ID" value="CAG5007345.1"/>
    <property type="molecule type" value="Genomic_DNA"/>
</dbReference>
<feature type="region of interest" description="Disordered" evidence="2">
    <location>
        <begin position="308"/>
        <end position="330"/>
    </location>
</feature>
<dbReference type="InterPro" id="IPR002466">
    <property type="entry name" value="A_deamin"/>
</dbReference>
<protein>
    <submittedName>
        <fullName evidence="5">(apollo) hypothetical protein</fullName>
    </submittedName>
</protein>
<dbReference type="AlphaFoldDB" id="A0A8S3X7K7"/>
<dbReference type="PROSITE" id="PS50137">
    <property type="entry name" value="DS_RBD"/>
    <property type="match status" value="2"/>
</dbReference>
<keyword evidence="6" id="KW-1185">Reference proteome</keyword>
<evidence type="ECO:0000313" key="6">
    <source>
        <dbReference type="Proteomes" id="UP000691718"/>
    </source>
</evidence>
<dbReference type="GO" id="GO:0005730">
    <property type="term" value="C:nucleolus"/>
    <property type="evidence" value="ECO:0007669"/>
    <property type="project" value="TreeGrafter"/>
</dbReference>
<keyword evidence="1" id="KW-0694">RNA-binding</keyword>
<evidence type="ECO:0000313" key="5">
    <source>
        <dbReference type="EMBL" id="CAG5007345.1"/>
    </source>
</evidence>
<dbReference type="GO" id="GO:0008251">
    <property type="term" value="F:tRNA-specific adenosine deaminase activity"/>
    <property type="evidence" value="ECO:0007669"/>
    <property type="project" value="TreeGrafter"/>
</dbReference>
<dbReference type="PANTHER" id="PTHR10910">
    <property type="entry name" value="EUKARYOTE SPECIFIC DSRNA BINDING PROTEIN"/>
    <property type="match status" value="1"/>
</dbReference>
<dbReference type="GO" id="GO:0006382">
    <property type="term" value="P:adenosine to inosine editing"/>
    <property type="evidence" value="ECO:0007669"/>
    <property type="project" value="TreeGrafter"/>
</dbReference>
<dbReference type="GO" id="GO:0005737">
    <property type="term" value="C:cytoplasm"/>
    <property type="evidence" value="ECO:0007669"/>
    <property type="project" value="TreeGrafter"/>
</dbReference>
<dbReference type="SMART" id="SM00552">
    <property type="entry name" value="ADEAMc"/>
    <property type="match status" value="1"/>
</dbReference>
<dbReference type="SMART" id="SM00358">
    <property type="entry name" value="DSRM"/>
    <property type="match status" value="3"/>
</dbReference>
<dbReference type="Pfam" id="PF02137">
    <property type="entry name" value="A_deamin"/>
    <property type="match status" value="1"/>
</dbReference>
<dbReference type="GO" id="GO:0006396">
    <property type="term" value="P:RNA processing"/>
    <property type="evidence" value="ECO:0007669"/>
    <property type="project" value="InterPro"/>
</dbReference>
<evidence type="ECO:0000259" key="3">
    <source>
        <dbReference type="PROSITE" id="PS50137"/>
    </source>
</evidence>
<proteinExistence type="predicted"/>
<comment type="caution">
    <text evidence="5">The sequence shown here is derived from an EMBL/GenBank/DDBJ whole genome shotgun (WGS) entry which is preliminary data.</text>
</comment>
<feature type="domain" description="DRBM" evidence="3">
    <location>
        <begin position="74"/>
        <end position="140"/>
    </location>
</feature>
<evidence type="ECO:0000256" key="1">
    <source>
        <dbReference type="PROSITE-ProRule" id="PRU00266"/>
    </source>
</evidence>
<feature type="domain" description="DRBM" evidence="3">
    <location>
        <begin position="236"/>
        <end position="302"/>
    </location>
</feature>
<name>A0A8S3X7K7_PARAO</name>
<dbReference type="PROSITE" id="PS50141">
    <property type="entry name" value="A_DEAMIN_EDITASE"/>
    <property type="match status" value="1"/>
</dbReference>
<evidence type="ECO:0000256" key="2">
    <source>
        <dbReference type="SAM" id="MobiDB-lite"/>
    </source>
</evidence>
<dbReference type="GO" id="GO:0003725">
    <property type="term" value="F:double-stranded RNA binding"/>
    <property type="evidence" value="ECO:0007669"/>
    <property type="project" value="TreeGrafter"/>
</dbReference>
<reference evidence="5" key="1">
    <citation type="submission" date="2021-04" db="EMBL/GenBank/DDBJ databases">
        <authorList>
            <person name="Tunstrom K."/>
        </authorList>
    </citation>
    <scope>NUCLEOTIDE SEQUENCE</scope>
</reference>
<dbReference type="GO" id="GO:0010468">
    <property type="term" value="P:regulation of gene expression"/>
    <property type="evidence" value="ECO:0007669"/>
    <property type="project" value="UniProtKB-ARBA"/>
</dbReference>
<feature type="compositionally biased region" description="Basic and acidic residues" evidence="2">
    <location>
        <begin position="313"/>
        <end position="323"/>
    </location>
</feature>
<feature type="domain" description="A to I editase" evidence="4">
    <location>
        <begin position="460"/>
        <end position="708"/>
    </location>
</feature>
<dbReference type="InterPro" id="IPR014720">
    <property type="entry name" value="dsRBD_dom"/>
</dbReference>
<dbReference type="Pfam" id="PF00035">
    <property type="entry name" value="dsrm"/>
    <property type="match status" value="2"/>
</dbReference>
<dbReference type="OrthoDB" id="10268011at2759"/>
<dbReference type="Proteomes" id="UP000691718">
    <property type="component" value="Unassembled WGS sequence"/>
</dbReference>
<dbReference type="GO" id="GO:0003726">
    <property type="term" value="F:double-stranded RNA adenosine deaminase activity"/>
    <property type="evidence" value="ECO:0007669"/>
    <property type="project" value="TreeGrafter"/>
</dbReference>
<organism evidence="5 6">
    <name type="scientific">Parnassius apollo</name>
    <name type="common">Apollo butterfly</name>
    <name type="synonym">Papilio apollo</name>
    <dbReference type="NCBI Taxonomy" id="110799"/>
    <lineage>
        <taxon>Eukaryota</taxon>
        <taxon>Metazoa</taxon>
        <taxon>Ecdysozoa</taxon>
        <taxon>Arthropoda</taxon>
        <taxon>Hexapoda</taxon>
        <taxon>Insecta</taxon>
        <taxon>Pterygota</taxon>
        <taxon>Neoptera</taxon>
        <taxon>Endopterygota</taxon>
        <taxon>Lepidoptera</taxon>
        <taxon>Glossata</taxon>
        <taxon>Ditrysia</taxon>
        <taxon>Papilionoidea</taxon>
        <taxon>Papilionidae</taxon>
        <taxon>Parnassiinae</taxon>
        <taxon>Parnassini</taxon>
        <taxon>Parnassius</taxon>
        <taxon>Parnassius</taxon>
    </lineage>
</organism>
<gene>
    <name evidence="5" type="ORF">PAPOLLO_LOCUS14917</name>
</gene>
<dbReference type="PANTHER" id="PTHR10910:SF62">
    <property type="entry name" value="AT07585P-RELATED"/>
    <property type="match status" value="1"/>
</dbReference>
<sequence>MTVLLTNAVPFLAKEPEVIVTAAPVNILKDIDCHVIASTSKGTSQDYRIPALQNALADLDLQALANAADAVESEGKSPMSALNERGVRVRFTVVEQSGPEHCPSFIVVVTVADMRSEGRGHSKRETRTAAACACLAAVLTCSGRMQPAPPNHQGFTSDKPPEGQDALADLDLQALANAADAVESEGKSPMSALNELGVRVRYRIVDQSGPEHCPSFIIVVTDLQALANAADAVESEGKSPMSALNELGVRVRYRIVDQSGPPHCPSFTVVVTVADMLSEGRGHTKREAQAAAASDCLVALLTRADGMQPAPSTHHDFTSDKPPEGQAANSSAGAVLFGAPVPVPAHKSPISTLYENYPELTFICTYGDGSPLDSMQGSSKKLAKLAAASAALGELQATPPRAHSLHNSPCAPPPSQLLADHVARLVNDKFNELMRGDLVHSKRKVLAGIVITINHSVEGARVAARRCLQRHLYAQLLMYASSPDPRKPIPHSDLEPLPDGGYQLKPDRQLHLYVSTAPCGDGRVFSPHEHIESEPDEHPNRLARGQLRTKIESGEGTIPTKNCNNIIQTWDGILQGERLLTMSCSDKIARWCVVGLQGALLTRLLRPVYLHTLVLGSLLHPQHLYRAIGGRIENYISSLPPSFRLQRPMMARASSTEARATVRAPSFSVCWSCTSPGGRDSERDHGQAGEWSAVAAVQADHVCEVAVLGNQTPTITSDNLKLSKVISTHLDSLLLQDDLERLVEWCNANRMRLIPKKCFDIKFTKKKKPCTTSYSLKGIMITEIGEMGDLGVMLEMKLTYVPHINRIVKNAGFLSPEAFK</sequence>
<accession>A0A8S3X7K7</accession>
<evidence type="ECO:0000259" key="4">
    <source>
        <dbReference type="PROSITE" id="PS50141"/>
    </source>
</evidence>